<reference evidence="6 7" key="1">
    <citation type="submission" date="2024-11" db="EMBL/GenBank/DDBJ databases">
        <title>Chromosome-level genome assembly of the freshwater bivalve Anodonta woodiana.</title>
        <authorList>
            <person name="Chen X."/>
        </authorList>
    </citation>
    <scope>NUCLEOTIDE SEQUENCE [LARGE SCALE GENOMIC DNA]</scope>
    <source>
        <strain evidence="6">MN2024</strain>
        <tissue evidence="6">Gills</tissue>
    </source>
</reference>
<dbReference type="Gene3D" id="3.40.50.300">
    <property type="entry name" value="P-loop containing nucleotide triphosphate hydrolases"/>
    <property type="match status" value="1"/>
</dbReference>
<evidence type="ECO:0000313" key="6">
    <source>
        <dbReference type="EMBL" id="KAL3854042.1"/>
    </source>
</evidence>
<dbReference type="InterPro" id="IPR045058">
    <property type="entry name" value="GIMA/IAN/Toc"/>
</dbReference>
<dbReference type="SUPFAM" id="SSF52540">
    <property type="entry name" value="P-loop containing nucleoside triphosphate hydrolases"/>
    <property type="match status" value="1"/>
</dbReference>
<feature type="domain" description="AIG1-type G" evidence="5">
    <location>
        <begin position="2"/>
        <end position="215"/>
    </location>
</feature>
<evidence type="ECO:0000256" key="2">
    <source>
        <dbReference type="ARBA" id="ARBA00022741"/>
    </source>
</evidence>
<organism evidence="6 7">
    <name type="scientific">Sinanodonta woodiana</name>
    <name type="common">Chinese pond mussel</name>
    <name type="synonym">Anodonta woodiana</name>
    <dbReference type="NCBI Taxonomy" id="1069815"/>
    <lineage>
        <taxon>Eukaryota</taxon>
        <taxon>Metazoa</taxon>
        <taxon>Spiralia</taxon>
        <taxon>Lophotrochozoa</taxon>
        <taxon>Mollusca</taxon>
        <taxon>Bivalvia</taxon>
        <taxon>Autobranchia</taxon>
        <taxon>Heteroconchia</taxon>
        <taxon>Palaeoheterodonta</taxon>
        <taxon>Unionida</taxon>
        <taxon>Unionoidea</taxon>
        <taxon>Unionidae</taxon>
        <taxon>Unioninae</taxon>
        <taxon>Sinanodonta</taxon>
    </lineage>
</organism>
<accession>A0ABD3UX53</accession>
<comment type="caution">
    <text evidence="6">The sequence shown here is derived from an EMBL/GenBank/DDBJ whole genome shotgun (WGS) entry which is preliminary data.</text>
</comment>
<evidence type="ECO:0000313" key="7">
    <source>
        <dbReference type="Proteomes" id="UP001634394"/>
    </source>
</evidence>
<protein>
    <recommendedName>
        <fullName evidence="5">AIG1-type G domain-containing protein</fullName>
    </recommendedName>
</protein>
<name>A0ABD3UX53_SINWO</name>
<keyword evidence="4" id="KW-1133">Transmembrane helix</keyword>
<evidence type="ECO:0000256" key="3">
    <source>
        <dbReference type="ARBA" id="ARBA00023134"/>
    </source>
</evidence>
<proteinExistence type="inferred from homology"/>
<dbReference type="Pfam" id="PF04548">
    <property type="entry name" value="AIG1"/>
    <property type="match status" value="1"/>
</dbReference>
<dbReference type="GO" id="GO:0005525">
    <property type="term" value="F:GTP binding"/>
    <property type="evidence" value="ECO:0007669"/>
    <property type="project" value="UniProtKB-KW"/>
</dbReference>
<comment type="similarity">
    <text evidence="1">Belongs to the TRAFAC class TrmE-Era-EngA-EngB-Septin-like GTPase superfamily. AIG1/Toc34/Toc159-like paraseptin GTPase family. IAN subfamily.</text>
</comment>
<evidence type="ECO:0000256" key="1">
    <source>
        <dbReference type="ARBA" id="ARBA00008535"/>
    </source>
</evidence>
<dbReference type="PANTHER" id="PTHR10903:SF184">
    <property type="entry name" value="GTP-BINDING PROTEIN A"/>
    <property type="match status" value="1"/>
</dbReference>
<dbReference type="PROSITE" id="PS51720">
    <property type="entry name" value="G_AIG1"/>
    <property type="match status" value="1"/>
</dbReference>
<dbReference type="EMBL" id="JBJQND010000014">
    <property type="protein sequence ID" value="KAL3854042.1"/>
    <property type="molecule type" value="Genomic_DNA"/>
</dbReference>
<sequence length="286" mass="31812">MSSNVRFILVGKTGAGKSATGNFILRRSAFVCRNIPGSFIQEAEAHSVQLDNRIVTVVDTPGLFDTKGCLFRTLTSVQSSLDFVKPGPYCFLLVIKVGKLTDIEHYTAELLKIMFGPNVLEQTIIVFTHEDDAALSGKNIEDLVNDLYGNESVKSLLDECGRRYITLNNYEFNEELRRDKLQKVIMMADTLAINWKGYCEESFNVYRRVLQKHAENWKGEHLTAEQVRIIKEEQKQEERKYTIFSNVAGAMVGAGIGVLGVATYAVGPVAVGALTAAIPVIAKHFK</sequence>
<dbReference type="Proteomes" id="UP001634394">
    <property type="component" value="Unassembled WGS sequence"/>
</dbReference>
<keyword evidence="7" id="KW-1185">Reference proteome</keyword>
<feature type="transmembrane region" description="Helical" evidence="4">
    <location>
        <begin position="265"/>
        <end position="282"/>
    </location>
</feature>
<gene>
    <name evidence="6" type="ORF">ACJMK2_013324</name>
</gene>
<keyword evidence="4" id="KW-0472">Membrane</keyword>
<evidence type="ECO:0000256" key="4">
    <source>
        <dbReference type="SAM" id="Phobius"/>
    </source>
</evidence>
<keyword evidence="4" id="KW-0812">Transmembrane</keyword>
<evidence type="ECO:0000259" key="5">
    <source>
        <dbReference type="PROSITE" id="PS51720"/>
    </source>
</evidence>
<keyword evidence="2" id="KW-0547">Nucleotide-binding</keyword>
<keyword evidence="3" id="KW-0342">GTP-binding</keyword>
<dbReference type="InterPro" id="IPR027417">
    <property type="entry name" value="P-loop_NTPase"/>
</dbReference>
<dbReference type="InterPro" id="IPR006703">
    <property type="entry name" value="G_AIG1"/>
</dbReference>
<dbReference type="PANTHER" id="PTHR10903">
    <property type="entry name" value="GTPASE, IMAP FAMILY MEMBER-RELATED"/>
    <property type="match status" value="1"/>
</dbReference>
<dbReference type="AlphaFoldDB" id="A0ABD3UX53"/>